<dbReference type="PROSITE" id="PS51273">
    <property type="entry name" value="GATASE_TYPE_1"/>
    <property type="match status" value="1"/>
</dbReference>
<evidence type="ECO:0000256" key="1">
    <source>
        <dbReference type="ARBA" id="ARBA00004812"/>
    </source>
</evidence>
<protein>
    <recommendedName>
        <fullName evidence="11">Carbamoyl phosphate synthase small chain</fullName>
        <ecNumber evidence="11">6.3.5.5</ecNumber>
    </recommendedName>
    <alternativeName>
        <fullName evidence="11">Carbamoyl phosphate synthetase glutamine chain</fullName>
    </alternativeName>
</protein>
<dbReference type="NCBIfam" id="TIGR01368">
    <property type="entry name" value="CPSaseIIsmall"/>
    <property type="match status" value="1"/>
</dbReference>
<dbReference type="InterPro" id="IPR036480">
    <property type="entry name" value="CarbP_synth_ssu_N_sf"/>
</dbReference>
<evidence type="ECO:0000256" key="6">
    <source>
        <dbReference type="ARBA" id="ARBA00022840"/>
    </source>
</evidence>
<evidence type="ECO:0000256" key="7">
    <source>
        <dbReference type="ARBA" id="ARBA00022962"/>
    </source>
</evidence>
<name>A0AAX3BCD2_9SPIR</name>
<keyword evidence="5 11" id="KW-0547">Nucleotide-binding</keyword>
<feature type="binding site" evidence="11">
    <location>
        <position position="256"/>
    </location>
    <ligand>
        <name>L-glutamine</name>
        <dbReference type="ChEBI" id="CHEBI:58359"/>
    </ligand>
</feature>
<feature type="binding site" evidence="11">
    <location>
        <position position="227"/>
    </location>
    <ligand>
        <name>L-glutamine</name>
        <dbReference type="ChEBI" id="CHEBI:58359"/>
    </ligand>
</feature>
<keyword evidence="11" id="KW-0028">Amino-acid biosynthesis</keyword>
<feature type="binding site" evidence="11">
    <location>
        <position position="296"/>
    </location>
    <ligand>
        <name>L-glutamine</name>
        <dbReference type="ChEBI" id="CHEBI:58359"/>
    </ligand>
</feature>
<keyword evidence="6 11" id="KW-0067">ATP-binding</keyword>
<feature type="active site" evidence="11">
    <location>
        <position position="336"/>
    </location>
</feature>
<keyword evidence="4 11" id="KW-0436">Ligase</keyword>
<dbReference type="PANTHER" id="PTHR43418">
    <property type="entry name" value="MULTIFUNCTIONAL TRYPTOPHAN BIOSYNTHESIS PROTEIN-RELATED"/>
    <property type="match status" value="1"/>
</dbReference>
<feature type="domain" description="Carbamoyl-phosphate synthase small subunit N-terminal" evidence="12">
    <location>
        <begin position="2"/>
        <end position="132"/>
    </location>
</feature>
<feature type="region of interest" description="CPSase" evidence="11">
    <location>
        <begin position="1"/>
        <end position="176"/>
    </location>
</feature>
<comment type="function">
    <text evidence="11">Small subunit of the glutamine-dependent carbamoyl phosphate synthetase (CPSase). CPSase catalyzes the formation of carbamoyl phosphate from the ammonia moiety of glutamine, carbonate, and phosphate donated by ATP, constituting the first step of 2 biosynthetic pathways, one leading to arginine and/or urea and the other to pyrimidine nucleotides. The small subunit (glutamine amidotransferase) binds and cleaves glutamine to supply the large subunit with the substrate ammonia.</text>
</comment>
<dbReference type="RefSeq" id="WP_271435076.1">
    <property type="nucleotide sequence ID" value="NZ_CP073355.1"/>
</dbReference>
<keyword evidence="8 11" id="KW-0665">Pyrimidine biosynthesis</keyword>
<dbReference type="GO" id="GO:0044205">
    <property type="term" value="P:'de novo' UMP biosynthetic process"/>
    <property type="evidence" value="ECO:0007669"/>
    <property type="project" value="UniProtKB-UniRule"/>
</dbReference>
<dbReference type="InterPro" id="IPR002474">
    <property type="entry name" value="CarbamoylP_synth_ssu_N"/>
</dbReference>
<evidence type="ECO:0000256" key="5">
    <source>
        <dbReference type="ARBA" id="ARBA00022741"/>
    </source>
</evidence>
<evidence type="ECO:0000313" key="13">
    <source>
        <dbReference type="EMBL" id="URA09944.1"/>
    </source>
</evidence>
<dbReference type="GO" id="GO:0005524">
    <property type="term" value="F:ATP binding"/>
    <property type="evidence" value="ECO:0007669"/>
    <property type="project" value="UniProtKB-UniRule"/>
</dbReference>
<dbReference type="InterPro" id="IPR050472">
    <property type="entry name" value="Anth_synth/Amidotransfase"/>
</dbReference>
<comment type="similarity">
    <text evidence="3 11">Belongs to the CarA family.</text>
</comment>
<evidence type="ECO:0000256" key="3">
    <source>
        <dbReference type="ARBA" id="ARBA00007800"/>
    </source>
</evidence>
<gene>
    <name evidence="11 13" type="primary">carA</name>
    <name evidence="13" type="ORF">KDW03_10755</name>
</gene>
<comment type="pathway">
    <text evidence="2 11">Amino-acid biosynthesis; L-arginine biosynthesis; carbamoyl phosphate from bicarbonate: step 1/1.</text>
</comment>
<evidence type="ECO:0000256" key="8">
    <source>
        <dbReference type="ARBA" id="ARBA00022975"/>
    </source>
</evidence>
<dbReference type="EC" id="6.3.5.5" evidence="11"/>
<reference evidence="13" key="2">
    <citation type="submission" date="2022-06" db="EMBL/GenBank/DDBJ databases">
        <title>Thermospira aquatica gen. nov., sp. nov.</title>
        <authorList>
            <person name="Ben Ali Gam Z."/>
            <person name="Labat M."/>
        </authorList>
    </citation>
    <scope>NUCLEOTIDE SEQUENCE</scope>
    <source>
        <strain evidence="13">F1F22</strain>
    </source>
</reference>
<keyword evidence="7 11" id="KW-0315">Glutamine amidotransferase</keyword>
<organism evidence="13 14">
    <name type="scientific">Thermospira aquatica</name>
    <dbReference type="NCBI Taxonomy" id="2828656"/>
    <lineage>
        <taxon>Bacteria</taxon>
        <taxon>Pseudomonadati</taxon>
        <taxon>Spirochaetota</taxon>
        <taxon>Spirochaetia</taxon>
        <taxon>Brevinematales</taxon>
        <taxon>Thermospiraceae</taxon>
        <taxon>Thermospira</taxon>
    </lineage>
</organism>
<keyword evidence="11" id="KW-0055">Arginine biosynthesis</keyword>
<dbReference type="KEGG" id="taqu:KDW03_10755"/>
<dbReference type="GO" id="GO:0006541">
    <property type="term" value="P:glutamine metabolic process"/>
    <property type="evidence" value="ECO:0007669"/>
    <property type="project" value="InterPro"/>
</dbReference>
<dbReference type="CDD" id="cd01744">
    <property type="entry name" value="GATase1_CPSase"/>
    <property type="match status" value="1"/>
</dbReference>
<evidence type="ECO:0000256" key="11">
    <source>
        <dbReference type="HAMAP-Rule" id="MF_01209"/>
    </source>
</evidence>
<feature type="binding site" evidence="11">
    <location>
        <position position="297"/>
    </location>
    <ligand>
        <name>L-glutamine</name>
        <dbReference type="ChEBI" id="CHEBI:58359"/>
    </ligand>
</feature>
<evidence type="ECO:0000256" key="10">
    <source>
        <dbReference type="ARBA" id="ARBA00049285"/>
    </source>
</evidence>
<comment type="pathway">
    <text evidence="1 11">Pyrimidine metabolism; UMP biosynthesis via de novo pathway; (S)-dihydroorotate from bicarbonate: step 1/3.</text>
</comment>
<dbReference type="InterPro" id="IPR017926">
    <property type="entry name" value="GATASE"/>
</dbReference>
<dbReference type="PANTHER" id="PTHR43418:SF7">
    <property type="entry name" value="CARBAMOYL-PHOSPHATE SYNTHASE SMALL CHAIN"/>
    <property type="match status" value="1"/>
</dbReference>
<dbReference type="NCBIfam" id="NF009475">
    <property type="entry name" value="PRK12838.1"/>
    <property type="match status" value="1"/>
</dbReference>
<dbReference type="Pfam" id="PF00117">
    <property type="entry name" value="GATase"/>
    <property type="match status" value="1"/>
</dbReference>
<evidence type="ECO:0000256" key="9">
    <source>
        <dbReference type="ARBA" id="ARBA00048816"/>
    </source>
</evidence>
<feature type="binding site" evidence="11">
    <location>
        <position position="253"/>
    </location>
    <ligand>
        <name>L-glutamine</name>
        <dbReference type="ChEBI" id="CHEBI:58359"/>
    </ligand>
</feature>
<feature type="active site" evidence="11">
    <location>
        <position position="338"/>
    </location>
</feature>
<dbReference type="SUPFAM" id="SSF52021">
    <property type="entry name" value="Carbamoyl phosphate synthetase, small subunit N-terminal domain"/>
    <property type="match status" value="1"/>
</dbReference>
<dbReference type="InterPro" id="IPR029062">
    <property type="entry name" value="Class_I_gatase-like"/>
</dbReference>
<evidence type="ECO:0000313" key="14">
    <source>
        <dbReference type="Proteomes" id="UP001056539"/>
    </source>
</evidence>
<dbReference type="AlphaFoldDB" id="A0AAX3BCD2"/>
<feature type="binding site" evidence="11">
    <location>
        <position position="225"/>
    </location>
    <ligand>
        <name>L-glutamine</name>
        <dbReference type="ChEBI" id="CHEBI:58359"/>
    </ligand>
</feature>
<dbReference type="PRINTS" id="PR00099">
    <property type="entry name" value="CPSGATASE"/>
</dbReference>
<dbReference type="GO" id="GO:0006207">
    <property type="term" value="P:'de novo' pyrimidine nucleobase biosynthetic process"/>
    <property type="evidence" value="ECO:0007669"/>
    <property type="project" value="InterPro"/>
</dbReference>
<dbReference type="GO" id="GO:0004088">
    <property type="term" value="F:carbamoyl-phosphate synthase (glutamine-hydrolyzing) activity"/>
    <property type="evidence" value="ECO:0007669"/>
    <property type="project" value="UniProtKB-UniRule"/>
</dbReference>
<keyword evidence="14" id="KW-1185">Reference proteome</keyword>
<dbReference type="Gene3D" id="3.50.30.20">
    <property type="entry name" value="Carbamoyl-phosphate synthase small subunit, N-terminal domain"/>
    <property type="match status" value="1"/>
</dbReference>
<evidence type="ECO:0000259" key="12">
    <source>
        <dbReference type="SMART" id="SM01097"/>
    </source>
</evidence>
<dbReference type="Proteomes" id="UP001056539">
    <property type="component" value="Chromosome"/>
</dbReference>
<dbReference type="FunFam" id="3.50.30.20:FF:000001">
    <property type="entry name" value="Carbamoyl-phosphate synthase small chain"/>
    <property type="match status" value="1"/>
</dbReference>
<comment type="subunit">
    <text evidence="11">Composed of two chains; the small (or glutamine) chain promotes the hydrolysis of glutamine to ammonia, which is used by the large (or ammonia) chain to synthesize carbamoyl phosphate. Tetramer of heterodimers (alpha,beta)4.</text>
</comment>
<dbReference type="Pfam" id="PF00988">
    <property type="entry name" value="CPSase_sm_chain"/>
    <property type="match status" value="1"/>
</dbReference>
<dbReference type="Gene3D" id="3.40.50.880">
    <property type="match status" value="1"/>
</dbReference>
<feature type="binding site" evidence="11">
    <location>
        <position position="46"/>
    </location>
    <ligand>
        <name>L-glutamine</name>
        <dbReference type="ChEBI" id="CHEBI:58359"/>
    </ligand>
</feature>
<proteinExistence type="inferred from homology"/>
<reference evidence="13" key="1">
    <citation type="submission" date="2021-04" db="EMBL/GenBank/DDBJ databases">
        <authorList>
            <person name="Postec A."/>
        </authorList>
    </citation>
    <scope>NUCLEOTIDE SEQUENCE</scope>
    <source>
        <strain evidence="13">F1F22</strain>
    </source>
</reference>
<comment type="catalytic activity">
    <reaction evidence="9 11">
        <text>hydrogencarbonate + L-glutamine + 2 ATP + H2O = carbamoyl phosphate + L-glutamate + 2 ADP + phosphate + 2 H(+)</text>
        <dbReference type="Rhea" id="RHEA:18633"/>
        <dbReference type="ChEBI" id="CHEBI:15377"/>
        <dbReference type="ChEBI" id="CHEBI:15378"/>
        <dbReference type="ChEBI" id="CHEBI:17544"/>
        <dbReference type="ChEBI" id="CHEBI:29985"/>
        <dbReference type="ChEBI" id="CHEBI:30616"/>
        <dbReference type="ChEBI" id="CHEBI:43474"/>
        <dbReference type="ChEBI" id="CHEBI:58228"/>
        <dbReference type="ChEBI" id="CHEBI:58359"/>
        <dbReference type="ChEBI" id="CHEBI:456216"/>
        <dbReference type="EC" id="6.3.5.5"/>
    </reaction>
</comment>
<dbReference type="InterPro" id="IPR006274">
    <property type="entry name" value="CarbamoylP_synth_ssu"/>
</dbReference>
<sequence>MAKAILLLENGEYFLGKSLGSEGETMGEVVFNTSMTGYQEILTDPSYRGQIVTMTYPEIGNYGINRLSTESEKIQACGFVVRQASKIASNWSSEMTLQEYLLRHSIVAIEGIDTRKLTRILRIKGSMNGIISTRDFDIASLQKKLSTLPSMEGLDLVPGVTIETPRPYQPFVNGRPHVVAIHAGIKENILRLLAAREINITLVPATYTAKQILELKPDGVFLSNGPGDPAAVTYLIKTIRELVNKLPMFGICLGHQMLGLALGAKTYKLKFGHHGGNQPVKNLMTGRVEISAQNHGFSIKEDTLPSEVEVTHINLNDNTIEGIRHKRYPVFSVQYHPEASPGPHDSHYLFDDFVRLLRR</sequence>
<dbReference type="HAMAP" id="MF_01209">
    <property type="entry name" value="CPSase_S_chain"/>
    <property type="match status" value="1"/>
</dbReference>
<comment type="catalytic activity">
    <reaction evidence="10 11">
        <text>L-glutamine + H2O = L-glutamate + NH4(+)</text>
        <dbReference type="Rhea" id="RHEA:15889"/>
        <dbReference type="ChEBI" id="CHEBI:15377"/>
        <dbReference type="ChEBI" id="CHEBI:28938"/>
        <dbReference type="ChEBI" id="CHEBI:29985"/>
        <dbReference type="ChEBI" id="CHEBI:58359"/>
    </reaction>
</comment>
<evidence type="ECO:0000256" key="4">
    <source>
        <dbReference type="ARBA" id="ARBA00022598"/>
    </source>
</evidence>
<dbReference type="PRINTS" id="PR00096">
    <property type="entry name" value="GATASE"/>
</dbReference>
<accession>A0AAX3BCD2</accession>
<dbReference type="SMART" id="SM01097">
    <property type="entry name" value="CPSase_sm_chain"/>
    <property type="match status" value="1"/>
</dbReference>
<dbReference type="EMBL" id="CP073355">
    <property type="protein sequence ID" value="URA09944.1"/>
    <property type="molecule type" value="Genomic_DNA"/>
</dbReference>
<evidence type="ECO:0000256" key="2">
    <source>
        <dbReference type="ARBA" id="ARBA00005077"/>
    </source>
</evidence>
<dbReference type="GO" id="GO:0006526">
    <property type="term" value="P:L-arginine biosynthetic process"/>
    <property type="evidence" value="ECO:0007669"/>
    <property type="project" value="UniProtKB-UniRule"/>
</dbReference>
<dbReference type="InterPro" id="IPR035686">
    <property type="entry name" value="CPSase_GATase1"/>
</dbReference>
<feature type="binding site" evidence="11">
    <location>
        <position position="294"/>
    </location>
    <ligand>
        <name>L-glutamine</name>
        <dbReference type="ChEBI" id="CHEBI:58359"/>
    </ligand>
</feature>
<dbReference type="SUPFAM" id="SSF52317">
    <property type="entry name" value="Class I glutamine amidotransferase-like"/>
    <property type="match status" value="1"/>
</dbReference>
<feature type="active site" description="Nucleophile" evidence="11">
    <location>
        <position position="252"/>
    </location>
</feature>